<evidence type="ECO:0000313" key="7">
    <source>
        <dbReference type="EMBL" id="OAT76698.1"/>
    </source>
</evidence>
<protein>
    <submittedName>
        <fullName evidence="7">Iron-hydroxamate transporter substrate-binding subunit</fullName>
    </submittedName>
</protein>
<accession>A0A1B7L364</accession>
<sequence>MKSLFSSLSRRQLLTLMASSPLWLKSQNALAARINPHRVAALEWLPVELLIALGVTPYGVADIPNYRRWVSEPALPDSVIDLGLRTEPNLELLASMKPSLIVWSAGYGPAATKLSRIAPGQGFTFTDGKHPLDVARRSLVQMAELLDMQQAAQTHLGQYDQFIDGLRTTFAHRGKRPVLLMSLLESHHALVLGNNSLFQQVLDPLGIENAWQGEVTFWGSAIVGVERLADIRDADVLCFGHGDNATERAITHTPLWQSMPFVRQNRFHRVPAVWFYGATLSAMHFGRVLSQTLGEKK</sequence>
<evidence type="ECO:0000313" key="8">
    <source>
        <dbReference type="Proteomes" id="UP000078225"/>
    </source>
</evidence>
<dbReference type="Pfam" id="PF01497">
    <property type="entry name" value="Peripla_BP_2"/>
    <property type="match status" value="1"/>
</dbReference>
<dbReference type="GO" id="GO:0030288">
    <property type="term" value="C:outer membrane-bounded periplasmic space"/>
    <property type="evidence" value="ECO:0007669"/>
    <property type="project" value="TreeGrafter"/>
</dbReference>
<keyword evidence="4" id="KW-0406">Ion transport</keyword>
<comment type="subcellular location">
    <subcellularLocation>
        <location evidence="1">Cell envelope</location>
    </subcellularLocation>
</comment>
<keyword evidence="8" id="KW-1185">Reference proteome</keyword>
<dbReference type="PRINTS" id="PR01715">
    <property type="entry name" value="FERRIBNDNGPP"/>
</dbReference>
<reference evidence="8" key="1">
    <citation type="submission" date="2016-05" db="EMBL/GenBank/DDBJ databases">
        <authorList>
            <person name="Behera P."/>
            <person name="Vaishampayan P."/>
            <person name="Singh N."/>
            <person name="Raina V."/>
            <person name="Suar M."/>
            <person name="Pattnaik A."/>
            <person name="Rastogi G."/>
        </authorList>
    </citation>
    <scope>NUCLEOTIDE SEQUENCE [LARGE SCALE GENOMIC DNA]</scope>
    <source>
        <strain evidence="8">MP23</strain>
    </source>
</reference>
<feature type="domain" description="Fe/B12 periplasmic-binding" evidence="6">
    <location>
        <begin position="38"/>
        <end position="297"/>
    </location>
</feature>
<dbReference type="EMBL" id="LYRP01000022">
    <property type="protein sequence ID" value="OAT76698.1"/>
    <property type="molecule type" value="Genomic_DNA"/>
</dbReference>
<name>A0A1B7L364_9ENTR</name>
<evidence type="ECO:0000256" key="4">
    <source>
        <dbReference type="ARBA" id="ARBA00022496"/>
    </source>
</evidence>
<evidence type="ECO:0000256" key="1">
    <source>
        <dbReference type="ARBA" id="ARBA00004196"/>
    </source>
</evidence>
<keyword evidence="4" id="KW-0410">Iron transport</keyword>
<dbReference type="InterPro" id="IPR002491">
    <property type="entry name" value="ABC_transptr_periplasmic_BD"/>
</dbReference>
<dbReference type="GO" id="GO:1901678">
    <property type="term" value="P:iron coordination entity transport"/>
    <property type="evidence" value="ECO:0007669"/>
    <property type="project" value="UniProtKB-ARBA"/>
</dbReference>
<dbReference type="InterPro" id="IPR051313">
    <property type="entry name" value="Bact_iron-sidero_bind"/>
</dbReference>
<evidence type="ECO:0000259" key="6">
    <source>
        <dbReference type="PROSITE" id="PS50983"/>
    </source>
</evidence>
<keyword evidence="3" id="KW-0813">Transport</keyword>
<gene>
    <name evidence="7" type="ORF">A9B99_10370</name>
</gene>
<comment type="similarity">
    <text evidence="2">Belongs to the bacterial solute-binding protein 8 family.</text>
</comment>
<evidence type="ECO:0000256" key="3">
    <source>
        <dbReference type="ARBA" id="ARBA00022448"/>
    </source>
</evidence>
<dbReference type="PROSITE" id="PS50983">
    <property type="entry name" value="FE_B12_PBP"/>
    <property type="match status" value="1"/>
</dbReference>
<keyword evidence="4" id="KW-0408">Iron</keyword>
<dbReference type="NCBIfam" id="NF007864">
    <property type="entry name" value="PRK10576.1"/>
    <property type="match status" value="1"/>
</dbReference>
<dbReference type="OrthoDB" id="6160519at2"/>
<dbReference type="RefSeq" id="WP_064598899.1">
    <property type="nucleotide sequence ID" value="NZ_JBDJAE010000006.1"/>
</dbReference>
<keyword evidence="5" id="KW-0732">Signal</keyword>
<dbReference type="CDD" id="cd01146">
    <property type="entry name" value="FhuD"/>
    <property type="match status" value="1"/>
</dbReference>
<dbReference type="AlphaFoldDB" id="A0A1B7L364"/>
<dbReference type="SUPFAM" id="SSF53807">
    <property type="entry name" value="Helical backbone' metal receptor"/>
    <property type="match status" value="1"/>
</dbReference>
<dbReference type="Gene3D" id="3.40.50.1980">
    <property type="entry name" value="Nitrogenase molybdenum iron protein domain"/>
    <property type="match status" value="2"/>
</dbReference>
<dbReference type="PANTHER" id="PTHR30532">
    <property type="entry name" value="IRON III DICITRATE-BINDING PERIPLASMIC PROTEIN"/>
    <property type="match status" value="1"/>
</dbReference>
<dbReference type="Proteomes" id="UP000078225">
    <property type="component" value="Unassembled WGS sequence"/>
</dbReference>
<evidence type="ECO:0000256" key="2">
    <source>
        <dbReference type="ARBA" id="ARBA00008814"/>
    </source>
</evidence>
<evidence type="ECO:0000256" key="5">
    <source>
        <dbReference type="ARBA" id="ARBA00022729"/>
    </source>
</evidence>
<organism evidence="7 8">
    <name type="scientific">Mangrovibacter phragmitis</name>
    <dbReference type="NCBI Taxonomy" id="1691903"/>
    <lineage>
        <taxon>Bacteria</taxon>
        <taxon>Pseudomonadati</taxon>
        <taxon>Pseudomonadota</taxon>
        <taxon>Gammaproteobacteria</taxon>
        <taxon>Enterobacterales</taxon>
        <taxon>Enterobacteriaceae</taxon>
        <taxon>Mangrovibacter</taxon>
    </lineage>
</organism>
<dbReference type="STRING" id="1691903.A9B99_10370"/>
<dbReference type="PANTHER" id="PTHR30532:SF1">
    <property type="entry name" value="IRON(3+)-HYDROXAMATE-BINDING PROTEIN FHUD"/>
    <property type="match status" value="1"/>
</dbReference>
<proteinExistence type="inferred from homology"/>
<comment type="caution">
    <text evidence="7">The sequence shown here is derived from an EMBL/GenBank/DDBJ whole genome shotgun (WGS) entry which is preliminary data.</text>
</comment>